<name>A0A5K7Z2W4_9BACT</name>
<reference evidence="3 4" key="1">
    <citation type="submission" date="2019-11" db="EMBL/GenBank/DDBJ databases">
        <title>Comparative genomics of hydrocarbon-degrading Desulfosarcina strains.</title>
        <authorList>
            <person name="Watanabe M."/>
            <person name="Kojima H."/>
            <person name="Fukui M."/>
        </authorList>
    </citation>
    <scope>NUCLEOTIDE SEQUENCE [LARGE SCALE GENOMIC DNA]</scope>
    <source>
        <strain evidence="3 4">PP31</strain>
    </source>
</reference>
<accession>A0A5K7Z2W4</accession>
<organism evidence="3 4">
    <name type="scientific">Desulfosarcina widdelii</name>
    <dbReference type="NCBI Taxonomy" id="947919"/>
    <lineage>
        <taxon>Bacteria</taxon>
        <taxon>Pseudomonadati</taxon>
        <taxon>Thermodesulfobacteriota</taxon>
        <taxon>Desulfobacteria</taxon>
        <taxon>Desulfobacterales</taxon>
        <taxon>Desulfosarcinaceae</taxon>
        <taxon>Desulfosarcina</taxon>
    </lineage>
</organism>
<gene>
    <name evidence="3" type="ORF">DSCW_02210</name>
</gene>
<evidence type="ECO:0000256" key="1">
    <source>
        <dbReference type="SAM" id="SignalP"/>
    </source>
</evidence>
<keyword evidence="4" id="KW-1185">Reference proteome</keyword>
<evidence type="ECO:0000313" key="4">
    <source>
        <dbReference type="Proteomes" id="UP000427769"/>
    </source>
</evidence>
<keyword evidence="1" id="KW-0732">Signal</keyword>
<dbReference type="KEGG" id="dwd:DSCW_02210"/>
<feature type="signal peptide" evidence="1">
    <location>
        <begin position="1"/>
        <end position="23"/>
    </location>
</feature>
<dbReference type="NCBIfam" id="TIGR02595">
    <property type="entry name" value="PEP_CTERM"/>
    <property type="match status" value="1"/>
</dbReference>
<protein>
    <recommendedName>
        <fullName evidence="2">Ice-binding protein C-terminal domain-containing protein</fullName>
    </recommendedName>
</protein>
<dbReference type="AlphaFoldDB" id="A0A5K7Z2W4"/>
<dbReference type="RefSeq" id="WP_197740477.1">
    <property type="nucleotide sequence ID" value="NZ_AP021875.1"/>
</dbReference>
<evidence type="ECO:0000313" key="3">
    <source>
        <dbReference type="EMBL" id="BBO72804.1"/>
    </source>
</evidence>
<dbReference type="InterPro" id="IPR013424">
    <property type="entry name" value="Ice-binding_C"/>
</dbReference>
<dbReference type="EMBL" id="AP021875">
    <property type="protein sequence ID" value="BBO72804.1"/>
    <property type="molecule type" value="Genomic_DNA"/>
</dbReference>
<feature type="domain" description="Ice-binding protein C-terminal" evidence="2">
    <location>
        <begin position="153"/>
        <end position="176"/>
    </location>
</feature>
<feature type="chain" id="PRO_5024297434" description="Ice-binding protein C-terminal domain-containing protein" evidence="1">
    <location>
        <begin position="24"/>
        <end position="181"/>
    </location>
</feature>
<evidence type="ECO:0000259" key="2">
    <source>
        <dbReference type="Pfam" id="PF07589"/>
    </source>
</evidence>
<proteinExistence type="predicted"/>
<dbReference type="Proteomes" id="UP000427769">
    <property type="component" value="Chromosome"/>
</dbReference>
<sequence length="181" mass="19487">MKKIVFLAILMATFLVASGSASALLFTDIYDAGDIYMAAADYPGDYDDVASKTWQFDITDDGFDPDTMTITAASVGLTVGWAAKDDERIELDISPNLPGDPNVFEWELDDGLNTVAFYGFASLQNNGMTMVTLTALEGRFIFKEATLEASTAPVPEPATMLLLGTGLVGLAVGSRKKFFKK</sequence>
<dbReference type="Pfam" id="PF07589">
    <property type="entry name" value="PEP-CTERM"/>
    <property type="match status" value="1"/>
</dbReference>